<feature type="active site" description="Proton donor" evidence="1">
    <location>
        <position position="142"/>
    </location>
</feature>
<accession>A0A0G1M3N2</accession>
<protein>
    <submittedName>
        <fullName evidence="2">Fructose-bisphosphate aldolase</fullName>
    </submittedName>
</protein>
<dbReference type="PANTHER" id="PTHR47916:SF1">
    <property type="entry name" value="3-HYDROXY-5-PHOSPHONOOXYPENTANE-2,4-DIONE THIOLASE"/>
    <property type="match status" value="1"/>
</dbReference>
<proteinExistence type="predicted"/>
<dbReference type="Proteomes" id="UP000034264">
    <property type="component" value="Unassembled WGS sequence"/>
</dbReference>
<dbReference type="EMBL" id="LCKS01000006">
    <property type="protein sequence ID" value="KKU02871.1"/>
    <property type="molecule type" value="Genomic_DNA"/>
</dbReference>
<dbReference type="InterPro" id="IPR041720">
    <property type="entry name" value="FbaB-like"/>
</dbReference>
<evidence type="ECO:0000256" key="1">
    <source>
        <dbReference type="PIRSR" id="PIRSR038992-1"/>
    </source>
</evidence>
<dbReference type="Pfam" id="PF01791">
    <property type="entry name" value="DeoC"/>
    <property type="match status" value="1"/>
</dbReference>
<organism evidence="2 3">
    <name type="scientific">Candidatus Amesbacteria bacterium GW2011_GWC2_45_19</name>
    <dbReference type="NCBI Taxonomy" id="1618366"/>
    <lineage>
        <taxon>Bacteria</taxon>
        <taxon>Candidatus Amesiibacteriota</taxon>
    </lineage>
</organism>
<dbReference type="AlphaFoldDB" id="A0A0G1M3N2"/>
<evidence type="ECO:0000313" key="3">
    <source>
        <dbReference type="Proteomes" id="UP000034264"/>
    </source>
</evidence>
<dbReference type="InterPro" id="IPR002915">
    <property type="entry name" value="DeoC/FbaB/LacD_aldolase"/>
</dbReference>
<evidence type="ECO:0000313" key="2">
    <source>
        <dbReference type="EMBL" id="KKU02871.1"/>
    </source>
</evidence>
<dbReference type="SMART" id="SM01133">
    <property type="entry name" value="DeoC"/>
    <property type="match status" value="1"/>
</dbReference>
<dbReference type="GO" id="GO:0004332">
    <property type="term" value="F:fructose-bisphosphate aldolase activity"/>
    <property type="evidence" value="ECO:0007669"/>
    <property type="project" value="InterPro"/>
</dbReference>
<dbReference type="SUPFAM" id="SSF51569">
    <property type="entry name" value="Aldolase"/>
    <property type="match status" value="1"/>
</dbReference>
<sequence length="250" mass="27265">MVDIGKISRDGKIMLLAYDQGMEHGPTDFNDENVDPEYICKIAREASVFTGIVFGAGIAEKYYTPDLPPLILKLNGKTGFHKGEEPVSLQLTSVERAIELGAAAVGYTVYVGSEHEEEMMKELAQIAGEAHAKDLPVVAWMYPRGKHVEGKETDRDTVAYAARLGLELGADVVKLPYTGDAESFEWVVKSAGKTKVVAQGGTKIEEMKLIEEIEQIMSAGAAGMAIGRNIWQSDDPVGLSKKIARKIFNF</sequence>
<dbReference type="InterPro" id="IPR013785">
    <property type="entry name" value="Aldolase_TIM"/>
</dbReference>
<reference evidence="2 3" key="1">
    <citation type="journal article" date="2015" name="Nature">
        <title>rRNA introns, odd ribosomes, and small enigmatic genomes across a large radiation of phyla.</title>
        <authorList>
            <person name="Brown C.T."/>
            <person name="Hug L.A."/>
            <person name="Thomas B.C."/>
            <person name="Sharon I."/>
            <person name="Castelle C.J."/>
            <person name="Singh A."/>
            <person name="Wilkins M.J."/>
            <person name="Williams K.H."/>
            <person name="Banfield J.F."/>
        </authorList>
    </citation>
    <scope>NUCLEOTIDE SEQUENCE [LARGE SCALE GENOMIC DNA]</scope>
</reference>
<comment type="caution">
    <text evidence="2">The sequence shown here is derived from an EMBL/GenBank/DDBJ whole genome shotgun (WGS) entry which is preliminary data.</text>
</comment>
<name>A0A0G1M3N2_9BACT</name>
<gene>
    <name evidence="2" type="ORF">UX05_C0006G0044</name>
</gene>
<dbReference type="CDD" id="cd00958">
    <property type="entry name" value="DhnA"/>
    <property type="match status" value="1"/>
</dbReference>
<dbReference type="PIRSF" id="PIRSF038992">
    <property type="entry name" value="Aldolase_Ia"/>
    <property type="match status" value="1"/>
</dbReference>
<dbReference type="PANTHER" id="PTHR47916">
    <property type="entry name" value="FRUCTOSE-BISPHOSPHATE ALDOLASE CLASS 1"/>
    <property type="match status" value="1"/>
</dbReference>
<feature type="active site" description="Schiff-base intermediate with dihydroxyacetone-P" evidence="1">
    <location>
        <position position="174"/>
    </location>
</feature>
<dbReference type="Gene3D" id="3.20.20.70">
    <property type="entry name" value="Aldolase class I"/>
    <property type="match status" value="1"/>
</dbReference>
<dbReference type="InterPro" id="IPR050456">
    <property type="entry name" value="DeoC/FbaB_aldolase"/>
</dbReference>